<dbReference type="Pfam" id="PF06803">
    <property type="entry name" value="DUF1232"/>
    <property type="match status" value="1"/>
</dbReference>
<protein>
    <submittedName>
        <fullName evidence="6">Uncharacterized membrane protein YkvA, DUF1232 family</fullName>
    </submittedName>
</protein>
<keyword evidence="3" id="KW-1133">Transmembrane helix</keyword>
<dbReference type="GO" id="GO:0012505">
    <property type="term" value="C:endomembrane system"/>
    <property type="evidence" value="ECO:0007669"/>
    <property type="project" value="UniProtKB-SubCell"/>
</dbReference>
<organism evidence="6 7">
    <name type="scientific">Cohaesibacter gelatinilyticus</name>
    <dbReference type="NCBI Taxonomy" id="372072"/>
    <lineage>
        <taxon>Bacteria</taxon>
        <taxon>Pseudomonadati</taxon>
        <taxon>Pseudomonadota</taxon>
        <taxon>Alphaproteobacteria</taxon>
        <taxon>Hyphomicrobiales</taxon>
        <taxon>Cohaesibacteraceae</taxon>
    </lineage>
</organism>
<sequence>MTKPIKHYDEDELELLPPEQAAMDEEGHASAKDQKKAQSVRQKFWKVVKKAARQIPIMEDVVAGYYCAFDRNTPSKVRLTLIGALAYFVLPLDFIPDFILGLGFGDDLAVLTLAIRSVASHISDEHRRKAKQALHDHLMDDEGAN</sequence>
<evidence type="ECO:0000256" key="4">
    <source>
        <dbReference type="ARBA" id="ARBA00023136"/>
    </source>
</evidence>
<accession>A0A285PEB3</accession>
<evidence type="ECO:0000256" key="2">
    <source>
        <dbReference type="ARBA" id="ARBA00022692"/>
    </source>
</evidence>
<dbReference type="EMBL" id="OBEL01000003">
    <property type="protein sequence ID" value="SNZ19768.1"/>
    <property type="molecule type" value="Genomic_DNA"/>
</dbReference>
<dbReference type="Proteomes" id="UP000219439">
    <property type="component" value="Unassembled WGS sequence"/>
</dbReference>
<dbReference type="AlphaFoldDB" id="A0A285PEB3"/>
<evidence type="ECO:0000256" key="3">
    <source>
        <dbReference type="ARBA" id="ARBA00022989"/>
    </source>
</evidence>
<gene>
    <name evidence="6" type="ORF">SAMN06265368_2860</name>
</gene>
<keyword evidence="4" id="KW-0472">Membrane</keyword>
<keyword evidence="7" id="KW-1185">Reference proteome</keyword>
<evidence type="ECO:0000259" key="5">
    <source>
        <dbReference type="Pfam" id="PF06803"/>
    </source>
</evidence>
<comment type="subcellular location">
    <subcellularLocation>
        <location evidence="1">Endomembrane system</location>
        <topology evidence="1">Multi-pass membrane protein</topology>
    </subcellularLocation>
</comment>
<evidence type="ECO:0000313" key="7">
    <source>
        <dbReference type="Proteomes" id="UP000219439"/>
    </source>
</evidence>
<keyword evidence="2" id="KW-0812">Transmembrane</keyword>
<evidence type="ECO:0000256" key="1">
    <source>
        <dbReference type="ARBA" id="ARBA00004127"/>
    </source>
</evidence>
<evidence type="ECO:0000313" key="6">
    <source>
        <dbReference type="EMBL" id="SNZ19768.1"/>
    </source>
</evidence>
<feature type="domain" description="DUF1232" evidence="5">
    <location>
        <begin position="78"/>
        <end position="113"/>
    </location>
</feature>
<proteinExistence type="predicted"/>
<reference evidence="6 7" key="1">
    <citation type="submission" date="2017-09" db="EMBL/GenBank/DDBJ databases">
        <authorList>
            <person name="Ehlers B."/>
            <person name="Leendertz F.H."/>
        </authorList>
    </citation>
    <scope>NUCLEOTIDE SEQUENCE [LARGE SCALE GENOMIC DNA]</scope>
    <source>
        <strain evidence="6 7">DSM 18289</strain>
    </source>
</reference>
<name>A0A285PEB3_9HYPH</name>
<dbReference type="InterPro" id="IPR010652">
    <property type="entry name" value="DUF1232"/>
</dbReference>